<accession>A0ABR3GHA8</accession>
<dbReference type="Proteomes" id="UP001447188">
    <property type="component" value="Unassembled WGS sequence"/>
</dbReference>
<comment type="caution">
    <text evidence="1">The sequence shown here is derived from an EMBL/GenBank/DDBJ whole genome shotgun (WGS) entry which is preliminary data.</text>
</comment>
<name>A0ABR3GHA8_9PEZI</name>
<dbReference type="EMBL" id="JBBBZM010000074">
    <property type="protein sequence ID" value="KAL0635251.1"/>
    <property type="molecule type" value="Genomic_DNA"/>
</dbReference>
<sequence length="166" mass="19141">MMQPMDTIHTRTFSDHIKSSTSIECFFINHNRSLPNTPLSDVKTPWRPSLTVRVPTQLGDLVPVPEKLRCLPCSVLQRDTRGSSTFQMKIPSTRLPRLFSVVFRHHDETRLLRRRRRRLQYAYAALEFLVALRSTSHLLYPRQTKPTNAQFVGGDFDAQSISADMS</sequence>
<gene>
    <name evidence="1" type="ORF">Q9L58_005817</name>
</gene>
<proteinExistence type="predicted"/>
<organism evidence="1 2">
    <name type="scientific">Discina gigas</name>
    <dbReference type="NCBI Taxonomy" id="1032678"/>
    <lineage>
        <taxon>Eukaryota</taxon>
        <taxon>Fungi</taxon>
        <taxon>Dikarya</taxon>
        <taxon>Ascomycota</taxon>
        <taxon>Pezizomycotina</taxon>
        <taxon>Pezizomycetes</taxon>
        <taxon>Pezizales</taxon>
        <taxon>Discinaceae</taxon>
        <taxon>Discina</taxon>
    </lineage>
</organism>
<evidence type="ECO:0000313" key="1">
    <source>
        <dbReference type="EMBL" id="KAL0635251.1"/>
    </source>
</evidence>
<evidence type="ECO:0000313" key="2">
    <source>
        <dbReference type="Proteomes" id="UP001447188"/>
    </source>
</evidence>
<keyword evidence="2" id="KW-1185">Reference proteome</keyword>
<protein>
    <submittedName>
        <fullName evidence="1">Uncharacterized protein</fullName>
    </submittedName>
</protein>
<reference evidence="1 2" key="1">
    <citation type="submission" date="2024-02" db="EMBL/GenBank/DDBJ databases">
        <title>Discinaceae phylogenomics.</title>
        <authorList>
            <person name="Dirks A.C."/>
            <person name="James T.Y."/>
        </authorList>
    </citation>
    <scope>NUCLEOTIDE SEQUENCE [LARGE SCALE GENOMIC DNA]</scope>
    <source>
        <strain evidence="1 2">ACD0624</strain>
    </source>
</reference>